<reference evidence="1 2" key="1">
    <citation type="journal article" date="2011" name="J. Bacteriol.">
        <title>Genome sequence of 'Pedosphaera parvula' Ellin514, an aerobic Verrucomicrobial isolate from pasture soil.</title>
        <authorList>
            <person name="Kant R."/>
            <person name="van Passel M.W."/>
            <person name="Sangwan P."/>
            <person name="Palva A."/>
            <person name="Lucas S."/>
            <person name="Copeland A."/>
            <person name="Lapidus A."/>
            <person name="Glavina Del Rio T."/>
            <person name="Dalin E."/>
            <person name="Tice H."/>
            <person name="Bruce D."/>
            <person name="Goodwin L."/>
            <person name="Pitluck S."/>
            <person name="Chertkov O."/>
            <person name="Larimer F.W."/>
            <person name="Land M.L."/>
            <person name="Hauser L."/>
            <person name="Brettin T.S."/>
            <person name="Detter J.C."/>
            <person name="Han S."/>
            <person name="de Vos W.M."/>
            <person name="Janssen P.H."/>
            <person name="Smidt H."/>
        </authorList>
    </citation>
    <scope>NUCLEOTIDE SEQUENCE [LARGE SCALE GENOMIC DNA]</scope>
    <source>
        <strain evidence="1 2">Ellin514</strain>
    </source>
</reference>
<gene>
    <name evidence="1" type="ORF">Cflav_PD6310</name>
</gene>
<accession>B9XD89</accession>
<dbReference type="EMBL" id="ABOX02000006">
    <property type="protein sequence ID" value="EEF62035.1"/>
    <property type="molecule type" value="Genomic_DNA"/>
</dbReference>
<comment type="caution">
    <text evidence="1">The sequence shown here is derived from an EMBL/GenBank/DDBJ whole genome shotgun (WGS) entry which is preliminary data.</text>
</comment>
<sequence length="482" mass="53060" precursor="true">MRTIKLPGLIVLSLSLSLVHAPAFSLLGPFAPWMDPVESYHDGTIGGPMNLGEEYRWNVPVVTYAYDQSFVQYFGSNGVAAVDSAMKILNDLPPASALAPSNYPFSTLRVNFAAQSSSLFDIKSITLSHMLEQMGLASPERFVFCLRNYSEANNTTNYNVITRNFDPITTTYSSNINNVLYDYYFFHSANSSRVDAVDFAVDPMAEAFTSVAGFNSDYPGLLFTGLTFDDVGGLKYLLNTNNLNMESLLPGVHGYGANASSYVNQALRPGVDKITFQKVRYDAVFQQIFPPFTNRFTDTFLSNGIFVQQSLERVITKPDILFTADSAGFGFVSRTGTTNWLNNGTPGQHGPGVIQPPIVVNFNRIGPTLQNNGTYPVPYTPEESTWGTFDESTNAPISYPATVGNTTAFNFRLINNSSPTPSARDSTWTLSGQPNDHFLLQTSTNLLDWSSIATITNRGGTFTYIDTIAAKTSQRYFRTIPQ</sequence>
<keyword evidence="2" id="KW-1185">Reference proteome</keyword>
<proteinExistence type="predicted"/>
<protein>
    <submittedName>
        <fullName evidence="1">Uncharacterized protein</fullName>
    </submittedName>
</protein>
<dbReference type="RefSeq" id="WP_007413787.1">
    <property type="nucleotide sequence ID" value="NZ_ABOX02000006.1"/>
</dbReference>
<dbReference type="Proteomes" id="UP000003688">
    <property type="component" value="Unassembled WGS sequence"/>
</dbReference>
<name>B9XD89_PEDPL</name>
<evidence type="ECO:0000313" key="2">
    <source>
        <dbReference type="Proteomes" id="UP000003688"/>
    </source>
</evidence>
<evidence type="ECO:0000313" key="1">
    <source>
        <dbReference type="EMBL" id="EEF62035.1"/>
    </source>
</evidence>
<dbReference type="AlphaFoldDB" id="B9XD89"/>
<organism evidence="1 2">
    <name type="scientific">Pedosphaera parvula (strain Ellin514)</name>
    <dbReference type="NCBI Taxonomy" id="320771"/>
    <lineage>
        <taxon>Bacteria</taxon>
        <taxon>Pseudomonadati</taxon>
        <taxon>Verrucomicrobiota</taxon>
        <taxon>Pedosphaerae</taxon>
        <taxon>Pedosphaerales</taxon>
        <taxon>Pedosphaeraceae</taxon>
        <taxon>Pedosphaera</taxon>
    </lineage>
</organism>